<dbReference type="InterPro" id="IPR014188">
    <property type="entry name" value="Acrylyl-CoA_reductase_AcuI"/>
</dbReference>
<accession>D1C9P6</accession>
<dbReference type="Gene3D" id="3.90.180.10">
    <property type="entry name" value="Medium-chain alcohol dehydrogenases, catalytic domain"/>
    <property type="match status" value="1"/>
</dbReference>
<dbReference type="InParanoid" id="D1C9P6"/>
<reference evidence="2 3" key="2">
    <citation type="journal article" date="2010" name="Stand. Genomic Sci.">
        <title>Complete genome sequence of Desulfohalobium retbaense type strain (HR(100)).</title>
        <authorList>
            <person name="Spring S."/>
            <person name="Nolan M."/>
            <person name="Lapidus A."/>
            <person name="Glavina Del Rio T."/>
            <person name="Copeland A."/>
            <person name="Tice H."/>
            <person name="Cheng J.F."/>
            <person name="Lucas S."/>
            <person name="Land M."/>
            <person name="Chen F."/>
            <person name="Bruce D."/>
            <person name="Goodwin L."/>
            <person name="Pitluck S."/>
            <person name="Ivanova N."/>
            <person name="Mavromatis K."/>
            <person name="Mikhailova N."/>
            <person name="Pati A."/>
            <person name="Chen A."/>
            <person name="Palaniappan K."/>
            <person name="Hauser L."/>
            <person name="Chang Y.J."/>
            <person name="Jeffries C.D."/>
            <person name="Munk C."/>
            <person name="Kiss H."/>
            <person name="Chain P."/>
            <person name="Han C."/>
            <person name="Brettin T."/>
            <person name="Detter J.C."/>
            <person name="Schuler E."/>
            <person name="Goker M."/>
            <person name="Rohde M."/>
            <person name="Bristow J."/>
            <person name="Eisen J.A."/>
            <person name="Markowitz V."/>
            <person name="Hugenholtz P."/>
            <person name="Kyrpides N.C."/>
            <person name="Klenk H.P."/>
        </authorList>
    </citation>
    <scope>NUCLEOTIDE SEQUENCE [LARGE SCALE GENOMIC DNA]</scope>
    <source>
        <strain evidence="3">ATCC 49802 / DSM 20745 / S 6022</strain>
    </source>
</reference>
<name>D1C9P6_SPHTD</name>
<dbReference type="InterPro" id="IPR013149">
    <property type="entry name" value="ADH-like_C"/>
</dbReference>
<dbReference type="Pfam" id="PF00107">
    <property type="entry name" value="ADH_zinc_N"/>
    <property type="match status" value="1"/>
</dbReference>
<dbReference type="FunCoup" id="D1C9P6">
    <property type="interactions" value="41"/>
</dbReference>
<feature type="domain" description="Enoyl reductase (ER)" evidence="1">
    <location>
        <begin position="17"/>
        <end position="331"/>
    </location>
</feature>
<organism evidence="2 3">
    <name type="scientific">Sphaerobacter thermophilus (strain ATCC 49802 / DSM 20745 / KCCM 41009 / NCIMB 13125 / S 6022)</name>
    <dbReference type="NCBI Taxonomy" id="479434"/>
    <lineage>
        <taxon>Bacteria</taxon>
        <taxon>Pseudomonadati</taxon>
        <taxon>Thermomicrobiota</taxon>
        <taxon>Thermomicrobia</taxon>
        <taxon>Sphaerobacterales</taxon>
        <taxon>Sphaerobacterineae</taxon>
        <taxon>Sphaerobacteraceae</taxon>
        <taxon>Sphaerobacter</taxon>
    </lineage>
</organism>
<dbReference type="SUPFAM" id="SSF50129">
    <property type="entry name" value="GroES-like"/>
    <property type="match status" value="1"/>
</dbReference>
<dbReference type="InterPro" id="IPR036291">
    <property type="entry name" value="NAD(P)-bd_dom_sf"/>
</dbReference>
<dbReference type="EMBL" id="CP001824">
    <property type="protein sequence ID" value="ACZ40539.1"/>
    <property type="molecule type" value="Genomic_DNA"/>
</dbReference>
<dbReference type="SMART" id="SM00829">
    <property type="entry name" value="PKS_ER"/>
    <property type="match status" value="1"/>
</dbReference>
<dbReference type="OrthoDB" id="9782155at2"/>
<evidence type="ECO:0000313" key="2">
    <source>
        <dbReference type="EMBL" id="ACZ40539.1"/>
    </source>
</evidence>
<dbReference type="InterPro" id="IPR020843">
    <property type="entry name" value="ER"/>
</dbReference>
<gene>
    <name evidence="2" type="ordered locus">Sthe_3139</name>
</gene>
<dbReference type="SUPFAM" id="SSF51735">
    <property type="entry name" value="NAD(P)-binding Rossmann-fold domains"/>
    <property type="match status" value="1"/>
</dbReference>
<dbReference type="eggNOG" id="COG0604">
    <property type="taxonomic scope" value="Bacteria"/>
</dbReference>
<dbReference type="AlphaFoldDB" id="D1C9P6"/>
<dbReference type="KEGG" id="sti:Sthe_3139"/>
<sequence>MTAIPNEFRALYVEKDGDDVSVDFRTLRPDDLPPGEVTIRVAYSSVNYKDGLAVIPTGRVVRRYPMVPGIDLAGTVVESQDPRFQPGDEVLATSYEIGVSHFGGYSEYARIPAQWVLPLPEGLTTKEAMALGTAGLAAALSVHRLREHGVTPEQGPVLVTGATGGVGSIAVSILAQLGYHVAASTGKATEHDYLRSLGAQEILPREETSAESTRPLESQRWAGAVDPVGGATTAYLLRTTRYGGTVALCGVAGGAAVTTTVFPFILRGVTLAGVDTVECPMDLRREIWQHLATDWKPAGLLDPITQEIPFTDLPATLSAILHGQVRGRVVVRM</sequence>
<proteinExistence type="predicted"/>
<dbReference type="RefSeq" id="WP_012873574.1">
    <property type="nucleotide sequence ID" value="NC_013524.1"/>
</dbReference>
<dbReference type="PANTHER" id="PTHR43677">
    <property type="entry name" value="SHORT-CHAIN DEHYDROGENASE/REDUCTASE"/>
    <property type="match status" value="1"/>
</dbReference>
<dbReference type="HOGENOM" id="CLU_026673_26_3_0"/>
<dbReference type="PANTHER" id="PTHR43677:SF1">
    <property type="entry name" value="ACRYLYL-COA REDUCTASE ACUI-RELATED"/>
    <property type="match status" value="1"/>
</dbReference>
<dbReference type="STRING" id="479434.Sthe_3139"/>
<dbReference type="Gene3D" id="3.40.50.720">
    <property type="entry name" value="NAD(P)-binding Rossmann-like Domain"/>
    <property type="match status" value="1"/>
</dbReference>
<dbReference type="InterPro" id="IPR013154">
    <property type="entry name" value="ADH-like_N"/>
</dbReference>
<dbReference type="NCBIfam" id="TIGR02823">
    <property type="entry name" value="oxido_YhdH"/>
    <property type="match status" value="1"/>
</dbReference>
<dbReference type="CDD" id="cd08289">
    <property type="entry name" value="MDR_yhfp_like"/>
    <property type="match status" value="1"/>
</dbReference>
<dbReference type="InterPro" id="IPR051397">
    <property type="entry name" value="Zn-ADH-like_protein"/>
</dbReference>
<dbReference type="Pfam" id="PF08240">
    <property type="entry name" value="ADH_N"/>
    <property type="match status" value="1"/>
</dbReference>
<protein>
    <submittedName>
        <fullName evidence="2">Quinone oxidoreductase, YhdH/YhfP family</fullName>
    </submittedName>
</protein>
<dbReference type="Proteomes" id="UP000002027">
    <property type="component" value="Chromosome 2"/>
</dbReference>
<evidence type="ECO:0000259" key="1">
    <source>
        <dbReference type="SMART" id="SM00829"/>
    </source>
</evidence>
<dbReference type="GO" id="GO:0043957">
    <property type="term" value="F:acryloyl-CoA reductase (NADPH) activity"/>
    <property type="evidence" value="ECO:0007669"/>
    <property type="project" value="TreeGrafter"/>
</dbReference>
<dbReference type="InterPro" id="IPR011032">
    <property type="entry name" value="GroES-like_sf"/>
</dbReference>
<reference evidence="3" key="1">
    <citation type="submission" date="2009-11" db="EMBL/GenBank/DDBJ databases">
        <title>The complete chromosome 2 of Sphaerobacter thermophilus DSM 20745.</title>
        <authorList>
            <person name="Lucas S."/>
            <person name="Copeland A."/>
            <person name="Lapidus A."/>
            <person name="Glavina del Rio T."/>
            <person name="Dalin E."/>
            <person name="Tice H."/>
            <person name="Bruce D."/>
            <person name="Goodwin L."/>
            <person name="Pitluck S."/>
            <person name="Kyrpides N."/>
            <person name="Mavromatis K."/>
            <person name="Ivanova N."/>
            <person name="Mikhailova N."/>
            <person name="LaButti K.M."/>
            <person name="Clum A."/>
            <person name="Sun H.I."/>
            <person name="Brettin T."/>
            <person name="Detter J.C."/>
            <person name="Han C."/>
            <person name="Larimer F."/>
            <person name="Land M."/>
            <person name="Hauser L."/>
            <person name="Markowitz V."/>
            <person name="Cheng J.F."/>
            <person name="Hugenholtz P."/>
            <person name="Woyke T."/>
            <person name="Wu D."/>
            <person name="Steenblock K."/>
            <person name="Schneider S."/>
            <person name="Pukall R."/>
            <person name="Goeker M."/>
            <person name="Klenk H.P."/>
            <person name="Eisen J.A."/>
        </authorList>
    </citation>
    <scope>NUCLEOTIDE SEQUENCE [LARGE SCALE GENOMIC DNA]</scope>
    <source>
        <strain evidence="3">ATCC 49802 / DSM 20745 / S 6022</strain>
    </source>
</reference>
<evidence type="ECO:0000313" key="3">
    <source>
        <dbReference type="Proteomes" id="UP000002027"/>
    </source>
</evidence>
<keyword evidence="3" id="KW-1185">Reference proteome</keyword>